<dbReference type="WBParaSite" id="ES5_v2.g10666.t1">
    <property type="protein sequence ID" value="ES5_v2.g10666.t1"/>
    <property type="gene ID" value="ES5_v2.g10666"/>
</dbReference>
<sequence length="174" mass="20727">MSQIYSFTSPRPQWFPFPNTVKQYIIKNPLSIKGQQKLYQTCKYFYSKNPIIFIDWLEWDRLQRNFQTYSINYIIIDISNIVYKIWLTKQLRVRAVTHTNAVSQLLEKVYRCDLSHLCIFNQNISFDDYKLLTAEGNIKHFEFENVEVRYSDDGSLVSFECILEKLPKVAKCAL</sequence>
<protein>
    <submittedName>
        <fullName evidence="2">Uncharacterized protein</fullName>
    </submittedName>
</protein>
<dbReference type="Proteomes" id="UP000887579">
    <property type="component" value="Unplaced"/>
</dbReference>
<evidence type="ECO:0000313" key="1">
    <source>
        <dbReference type="Proteomes" id="UP000887579"/>
    </source>
</evidence>
<evidence type="ECO:0000313" key="2">
    <source>
        <dbReference type="WBParaSite" id="ES5_v2.g10666.t1"/>
    </source>
</evidence>
<name>A0AC34F0T1_9BILA</name>
<organism evidence="1 2">
    <name type="scientific">Panagrolaimus sp. ES5</name>
    <dbReference type="NCBI Taxonomy" id="591445"/>
    <lineage>
        <taxon>Eukaryota</taxon>
        <taxon>Metazoa</taxon>
        <taxon>Ecdysozoa</taxon>
        <taxon>Nematoda</taxon>
        <taxon>Chromadorea</taxon>
        <taxon>Rhabditida</taxon>
        <taxon>Tylenchina</taxon>
        <taxon>Panagrolaimomorpha</taxon>
        <taxon>Panagrolaimoidea</taxon>
        <taxon>Panagrolaimidae</taxon>
        <taxon>Panagrolaimus</taxon>
    </lineage>
</organism>
<accession>A0AC34F0T1</accession>
<reference evidence="2" key="1">
    <citation type="submission" date="2022-11" db="UniProtKB">
        <authorList>
            <consortium name="WormBaseParasite"/>
        </authorList>
    </citation>
    <scope>IDENTIFICATION</scope>
</reference>
<proteinExistence type="predicted"/>